<dbReference type="InterPro" id="IPR013022">
    <property type="entry name" value="Xyl_isomerase-like_TIM-brl"/>
</dbReference>
<dbReference type="GO" id="GO:0003677">
    <property type="term" value="F:DNA binding"/>
    <property type="evidence" value="ECO:0007669"/>
    <property type="project" value="InterPro"/>
</dbReference>
<evidence type="ECO:0000313" key="11">
    <source>
        <dbReference type="EMBL" id="KAF4324819.1"/>
    </source>
</evidence>
<dbReference type="PROSITE" id="PS51432">
    <property type="entry name" value="AP_NUCLEASE_F2_4"/>
    <property type="match status" value="1"/>
</dbReference>
<evidence type="ECO:0000256" key="2">
    <source>
        <dbReference type="ARBA" id="ARBA00005340"/>
    </source>
</evidence>
<keyword evidence="6" id="KW-0378">Hydrolase</keyword>
<keyword evidence="5" id="KW-0227">DNA damage</keyword>
<dbReference type="InterPro" id="IPR002912">
    <property type="entry name" value="ACT_dom"/>
</dbReference>
<dbReference type="GO" id="GO:0008270">
    <property type="term" value="F:zinc ion binding"/>
    <property type="evidence" value="ECO:0007669"/>
    <property type="project" value="InterPro"/>
</dbReference>
<reference evidence="11" key="1">
    <citation type="journal article" date="2015" name="Genom Data">
        <title>Draft genome sequences of Phytophthora kernoviae and Phytophthora ramorum lineage EU2 from Scotland.</title>
        <authorList>
            <person name="Sambles C."/>
            <person name="Schlenzig A."/>
            <person name="O'Neill P."/>
            <person name="Grant M."/>
            <person name="Studholme D.J."/>
        </authorList>
    </citation>
    <scope>NUCLEOTIDE SEQUENCE</scope>
    <source>
        <strain evidence="11">00238/432</strain>
    </source>
</reference>
<dbReference type="InterPro" id="IPR018246">
    <property type="entry name" value="AP_endonuc_F2_Zn_BS"/>
</dbReference>
<keyword evidence="3" id="KW-0554">One-carbon metabolism</keyword>
<evidence type="ECO:0000256" key="7">
    <source>
        <dbReference type="ARBA" id="ARBA00022833"/>
    </source>
</evidence>
<dbReference type="Pfam" id="PF01842">
    <property type="entry name" value="ACT"/>
    <property type="match status" value="1"/>
</dbReference>
<dbReference type="NCBIfam" id="TIGR00655">
    <property type="entry name" value="PurU"/>
    <property type="match status" value="1"/>
</dbReference>
<dbReference type="HAMAP" id="MF_01927">
    <property type="entry name" value="PurU"/>
    <property type="match status" value="1"/>
</dbReference>
<dbReference type="InterPro" id="IPR036477">
    <property type="entry name" value="Formyl_transf_N_sf"/>
</dbReference>
<dbReference type="GO" id="GO:0006189">
    <property type="term" value="P:'de novo' IMP biosynthetic process"/>
    <property type="evidence" value="ECO:0007669"/>
    <property type="project" value="InterPro"/>
</dbReference>
<dbReference type="GO" id="GO:0006281">
    <property type="term" value="P:DNA repair"/>
    <property type="evidence" value="ECO:0007669"/>
    <property type="project" value="UniProtKB-KW"/>
</dbReference>
<dbReference type="InterPro" id="IPR002376">
    <property type="entry name" value="Formyl_transf_N"/>
</dbReference>
<dbReference type="InterPro" id="IPR045865">
    <property type="entry name" value="ACT-like_dom_sf"/>
</dbReference>
<dbReference type="InterPro" id="IPR004810">
    <property type="entry name" value="PurU"/>
</dbReference>
<dbReference type="GO" id="GO:0008864">
    <property type="term" value="F:formyltetrahydrofolate deformylase activity"/>
    <property type="evidence" value="ECO:0007669"/>
    <property type="project" value="InterPro"/>
</dbReference>
<protein>
    <recommendedName>
        <fullName evidence="10">ACT domain-containing protein</fullName>
    </recommendedName>
</protein>
<accession>A0A8J4WH86</accession>
<keyword evidence="8" id="KW-0234">DNA repair</keyword>
<dbReference type="AlphaFoldDB" id="A0A8J4WH86"/>
<dbReference type="Gene3D" id="3.40.50.170">
    <property type="entry name" value="Formyl transferase, N-terminal domain"/>
    <property type="match status" value="1"/>
</dbReference>
<proteinExistence type="inferred from homology"/>
<dbReference type="NCBIfam" id="NF004684">
    <property type="entry name" value="PRK06027.1"/>
    <property type="match status" value="1"/>
</dbReference>
<dbReference type="CDD" id="cd00019">
    <property type="entry name" value="AP2Ec"/>
    <property type="match status" value="1"/>
</dbReference>
<evidence type="ECO:0000256" key="8">
    <source>
        <dbReference type="ARBA" id="ARBA00023204"/>
    </source>
</evidence>
<evidence type="ECO:0000313" key="12">
    <source>
        <dbReference type="Proteomes" id="UP000702964"/>
    </source>
</evidence>
<evidence type="ECO:0000256" key="3">
    <source>
        <dbReference type="ARBA" id="ARBA00022563"/>
    </source>
</evidence>
<gene>
    <name evidence="11" type="ORF">G195_001073</name>
</gene>
<evidence type="ECO:0000256" key="5">
    <source>
        <dbReference type="ARBA" id="ARBA00022763"/>
    </source>
</evidence>
<comment type="function">
    <text evidence="9">Plays a role in mitochondrial DNA base excision repair (BER) pathway induced by oxidative stress. Has apurinic/apyrimidinic (AP) endonuclease activity towards double-stranded DNA (dsDNA) with a preference for C as opposite base. Has 3'-phosphatase activity; removes 3'-phosphate from blunt-end, recessed, and gapped DNA templates and thus, removes 3'-blocks for DNA polymerase activity during BER. Lacks 3'-5' exonuclease activity and does not cleave damaged bases by nucleotide incision repair (NIR).</text>
</comment>
<dbReference type="EMBL" id="AOFI03000013">
    <property type="protein sequence ID" value="KAF4324819.1"/>
    <property type="molecule type" value="Genomic_DNA"/>
</dbReference>
<dbReference type="Gene3D" id="3.20.20.150">
    <property type="entry name" value="Divalent-metal-dependent TIM barrel enzymes"/>
    <property type="match status" value="1"/>
</dbReference>
<dbReference type="InterPro" id="IPR036237">
    <property type="entry name" value="Xyl_isomerase-like_sf"/>
</dbReference>
<reference evidence="11" key="2">
    <citation type="submission" date="2020-02" db="EMBL/GenBank/DDBJ databases">
        <authorList>
            <person name="Studholme D.J."/>
        </authorList>
    </citation>
    <scope>NUCLEOTIDE SEQUENCE</scope>
    <source>
        <strain evidence="11">00238/432</strain>
    </source>
</reference>
<organism evidence="11 12">
    <name type="scientific">Phytophthora kernoviae 00238/432</name>
    <dbReference type="NCBI Taxonomy" id="1284355"/>
    <lineage>
        <taxon>Eukaryota</taxon>
        <taxon>Sar</taxon>
        <taxon>Stramenopiles</taxon>
        <taxon>Oomycota</taxon>
        <taxon>Peronosporomycetes</taxon>
        <taxon>Peronosporales</taxon>
        <taxon>Peronosporaceae</taxon>
        <taxon>Phytophthora</taxon>
    </lineage>
</organism>
<comment type="caution">
    <text evidence="11">The sequence shown here is derived from an EMBL/GenBank/DDBJ whole genome shotgun (WGS) entry which is preliminary data.</text>
</comment>
<evidence type="ECO:0000256" key="4">
    <source>
        <dbReference type="ARBA" id="ARBA00022723"/>
    </source>
</evidence>
<dbReference type="Gene3D" id="3.30.70.260">
    <property type="match status" value="1"/>
</dbReference>
<dbReference type="InterPro" id="IPR041729">
    <property type="entry name" value="Formyl-FH4-Hydrolase_C"/>
</dbReference>
<dbReference type="PROSITE" id="PS51671">
    <property type="entry name" value="ACT"/>
    <property type="match status" value="1"/>
</dbReference>
<dbReference type="FunFam" id="3.20.20.150:FF:000001">
    <property type="entry name" value="Probable endonuclease 4"/>
    <property type="match status" value="1"/>
</dbReference>
<dbReference type="Pfam" id="PF01261">
    <property type="entry name" value="AP_endonuc_2"/>
    <property type="match status" value="1"/>
</dbReference>
<dbReference type="Pfam" id="PF00551">
    <property type="entry name" value="Formyl_trans_N"/>
    <property type="match status" value="1"/>
</dbReference>
<dbReference type="SMART" id="SM00518">
    <property type="entry name" value="AP2Ec"/>
    <property type="match status" value="1"/>
</dbReference>
<evidence type="ECO:0000256" key="1">
    <source>
        <dbReference type="ARBA" id="ARBA00001947"/>
    </source>
</evidence>
<dbReference type="GO" id="GO:0005739">
    <property type="term" value="C:mitochondrion"/>
    <property type="evidence" value="ECO:0007669"/>
    <property type="project" value="UniProtKB-ARBA"/>
</dbReference>
<feature type="domain" description="ACT" evidence="10">
    <location>
        <begin position="365"/>
        <end position="446"/>
    </location>
</feature>
<evidence type="ECO:0000256" key="6">
    <source>
        <dbReference type="ARBA" id="ARBA00022801"/>
    </source>
</evidence>
<dbReference type="GO" id="GO:0006730">
    <property type="term" value="P:one-carbon metabolic process"/>
    <property type="evidence" value="ECO:0007669"/>
    <property type="project" value="UniProtKB-KW"/>
</dbReference>
<dbReference type="SUPFAM" id="SSF55021">
    <property type="entry name" value="ACT-like"/>
    <property type="match status" value="1"/>
</dbReference>
<name>A0A8J4WH86_9STRA</name>
<dbReference type="CDD" id="cd08648">
    <property type="entry name" value="FMT_core_Formyl-FH4-Hydrolase_C"/>
    <property type="match status" value="1"/>
</dbReference>
<dbReference type="NCBIfam" id="TIGR00587">
    <property type="entry name" value="nfo"/>
    <property type="match status" value="1"/>
</dbReference>
<dbReference type="PROSITE" id="PS00731">
    <property type="entry name" value="AP_NUCLEASE_F2_3"/>
    <property type="match status" value="1"/>
</dbReference>
<dbReference type="HAMAP" id="MF_00152">
    <property type="entry name" value="Nfo"/>
    <property type="match status" value="1"/>
</dbReference>
<dbReference type="InterPro" id="IPR001719">
    <property type="entry name" value="AP_endonuc_2"/>
</dbReference>
<dbReference type="SUPFAM" id="SSF51658">
    <property type="entry name" value="Xylose isomerase-like"/>
    <property type="match status" value="1"/>
</dbReference>
<evidence type="ECO:0000256" key="9">
    <source>
        <dbReference type="ARBA" id="ARBA00054483"/>
    </source>
</evidence>
<dbReference type="PROSITE" id="PS00729">
    <property type="entry name" value="AP_NUCLEASE_F2_1"/>
    <property type="match status" value="1"/>
</dbReference>
<keyword evidence="7" id="KW-0862">Zinc</keyword>
<comment type="similarity">
    <text evidence="2">Belongs to the AP endonuclease 2 family.</text>
</comment>
<comment type="cofactor">
    <cofactor evidence="1">
        <name>Zn(2+)</name>
        <dbReference type="ChEBI" id="CHEBI:29105"/>
    </cofactor>
</comment>
<dbReference type="NCBIfam" id="NF002196">
    <property type="entry name" value="PRK01060.1-1"/>
    <property type="match status" value="1"/>
</dbReference>
<keyword evidence="4" id="KW-0479">Metal-binding</keyword>
<evidence type="ECO:0000259" key="10">
    <source>
        <dbReference type="PROSITE" id="PS51671"/>
    </source>
</evidence>
<dbReference type="Proteomes" id="UP000702964">
    <property type="component" value="Unassembled WGS sequence"/>
</dbReference>
<dbReference type="InterPro" id="IPR044074">
    <property type="entry name" value="PurU_ACT"/>
</dbReference>
<dbReference type="CDD" id="cd04875">
    <property type="entry name" value="ACT_F4HF-DF"/>
    <property type="match status" value="1"/>
</dbReference>
<dbReference type="PRINTS" id="PR01575">
    <property type="entry name" value="FFH4HYDRLASE"/>
</dbReference>
<dbReference type="SUPFAM" id="SSF53328">
    <property type="entry name" value="Formyltransferase"/>
    <property type="match status" value="1"/>
</dbReference>
<dbReference type="PANTHER" id="PTHR42706:SF1">
    <property type="entry name" value="FORMYLTETRAHYDROFOLATE DEFORMYLASE 2, MITOCHONDRIAL"/>
    <property type="match status" value="1"/>
</dbReference>
<sequence length="642" mass="72458">MLKIGSHVSFSDKGLLSATKEASSYGSSSFMIYTGAPQNTRRKPIESMYIEEGKLAMQEGGMEDIVVHAPYIINLGSYKENTYELAVSFLQEEIRRTHAIGVKNIVLHPGAFTDKDAHYGIGRIAEGLNEVLDGVKETDVNIALETMAGKGTEMGRSFEEIAQIMEKVTHNERLTVCMDTCHIHDAGYDIVNDLDGVLEQFDRTVGLDRIAVMHINDSKNPVGAHKDRHTPIGSGWIGFEAINRIVHHEALKGRPFILETPWIGKDAKTQRPMYEAEIALLRGDVAGRFGPEFLTEVEQLHHFFKGKEIESRSYVLDVWTLLKNDAKAKKADPREPLERLRKNNPMEIHAKQVRPDVKNRADRARMLISCPDGPGIVAAVSHFLYQHGANIVQSDQYTMDPAGGMFFMRIEFDLPQLSVNLPKLQADFEEVASRFKMDWSLSAVSRKKKLAIFVSKEDHCLVELLWQWQAGDLDADIALVVSNHLDMKDYVESFGIPYHHIPVTADTKKEAEQRQLDVIGNDIDVIILARYMQIISPMFIEHYRNRIINIHHSFLPAFVGGKPYAQAYNRGVKIIGATAHYVTEELDGGPIIEQDVQRVSHGDDVTELKRIGRTIERVVLARAVKWHVEDRVLVHENKTVVF</sequence>
<dbReference type="PANTHER" id="PTHR42706">
    <property type="entry name" value="FORMYLTETRAHYDROFOLATE DEFORMYLASE"/>
    <property type="match status" value="1"/>
</dbReference>